<reference evidence="3 5" key="3">
    <citation type="submission" date="2018-06" db="EMBL/GenBank/DDBJ databases">
        <authorList>
            <consortium name="Pathogen Informatics"/>
            <person name="Doyle S."/>
        </authorList>
    </citation>
    <scope>NUCLEOTIDE SEQUENCE [LARGE SCALE GENOMIC DNA]</scope>
    <source>
        <strain evidence="3 5">NCTC13159</strain>
    </source>
</reference>
<evidence type="ECO:0000313" key="2">
    <source>
        <dbReference type="EMBL" id="AJC21245.1"/>
    </source>
</evidence>
<proteinExistence type="predicted"/>
<reference evidence="4" key="1">
    <citation type="submission" date="2014-12" db="EMBL/GenBank/DDBJ databases">
        <title>Complete Genome Sequencing of Pandoraea pulmonicola DSM 16583.</title>
        <authorList>
            <person name="Chan K.-G."/>
        </authorList>
    </citation>
    <scope>NUCLEOTIDE SEQUENCE [LARGE SCALE GENOMIC DNA]</scope>
    <source>
        <strain evidence="4">DSM 16583</strain>
    </source>
</reference>
<evidence type="ECO:0000256" key="1">
    <source>
        <dbReference type="SAM" id="Coils"/>
    </source>
</evidence>
<evidence type="ECO:0008006" key="6">
    <source>
        <dbReference type="Google" id="ProtNLM"/>
    </source>
</evidence>
<protein>
    <recommendedName>
        <fullName evidence="6">Flagellar FliJ protein</fullName>
    </recommendedName>
</protein>
<dbReference type="AlphaFoldDB" id="A0AAJ4ZB94"/>
<dbReference type="Gene3D" id="1.10.287.1700">
    <property type="match status" value="1"/>
</dbReference>
<dbReference type="EMBL" id="CP010310">
    <property type="protein sequence ID" value="AJC21245.1"/>
    <property type="molecule type" value="Genomic_DNA"/>
</dbReference>
<dbReference type="EMBL" id="UGSJ01000001">
    <property type="protein sequence ID" value="SUA90061.1"/>
    <property type="molecule type" value="Genomic_DNA"/>
</dbReference>
<evidence type="ECO:0000313" key="4">
    <source>
        <dbReference type="Proteomes" id="UP000035086"/>
    </source>
</evidence>
<evidence type="ECO:0000313" key="5">
    <source>
        <dbReference type="Proteomes" id="UP000254589"/>
    </source>
</evidence>
<keyword evidence="1" id="KW-0175">Coiled coil</keyword>
<name>A0AAJ4ZB94_PANPU</name>
<dbReference type="KEGG" id="ppul:RO07_13495"/>
<dbReference type="RefSeq" id="WP_039408613.1">
    <property type="nucleotide sequence ID" value="NZ_CP010310.2"/>
</dbReference>
<feature type="coiled-coil region" evidence="1">
    <location>
        <begin position="21"/>
        <end position="62"/>
    </location>
</feature>
<gene>
    <name evidence="3" type="ORF">NCTC13159_01540</name>
    <name evidence="2" type="ORF">RO07_13495</name>
</gene>
<keyword evidence="4" id="KW-1185">Reference proteome</keyword>
<dbReference type="Proteomes" id="UP000254589">
    <property type="component" value="Unassembled WGS sequence"/>
</dbReference>
<dbReference type="InterPro" id="IPR053716">
    <property type="entry name" value="Flag_assembly_chemotaxis_eff"/>
</dbReference>
<dbReference type="Proteomes" id="UP000035086">
    <property type="component" value="Chromosome"/>
</dbReference>
<evidence type="ECO:0000313" key="3">
    <source>
        <dbReference type="EMBL" id="SUA90061.1"/>
    </source>
</evidence>
<organism evidence="3 5">
    <name type="scientific">Pandoraea pulmonicola</name>
    <dbReference type="NCBI Taxonomy" id="93221"/>
    <lineage>
        <taxon>Bacteria</taxon>
        <taxon>Pseudomonadati</taxon>
        <taxon>Pseudomonadota</taxon>
        <taxon>Betaproteobacteria</taxon>
        <taxon>Burkholderiales</taxon>
        <taxon>Burkholderiaceae</taxon>
        <taxon>Pandoraea</taxon>
    </lineage>
</organism>
<reference evidence="2" key="2">
    <citation type="submission" date="2016-11" db="EMBL/GenBank/DDBJ databases">
        <title>Complete Genome Sequencing of Pandoraea pulmonicola DSM 16583.</title>
        <authorList>
            <person name="Chan K.-G."/>
        </authorList>
    </citation>
    <scope>NUCLEOTIDE SEQUENCE</scope>
    <source>
        <strain evidence="2">DSM 16583</strain>
    </source>
</reference>
<sequence>MYSRDKHTQLKGLHGLGQIRIRSALNELNLARSNVQALKQRLEDTERDIAQLDRERESLFEKHRGITDREGLFSLRRRASMLEIQRVDLSLARVQLDSNIEIAAKEASLAQAAVAAARRDRDKLEHVSRLWQREEKIHMHLQEEIDGTGGIPV</sequence>
<accession>A0AAJ4ZB94</accession>